<dbReference type="Proteomes" id="UP000549882">
    <property type="component" value="Unassembled WGS sequence"/>
</dbReference>
<proteinExistence type="predicted"/>
<protein>
    <submittedName>
        <fullName evidence="9">Putative Zn-dependent protease</fullName>
    </submittedName>
</protein>
<dbReference type="CDD" id="cd07324">
    <property type="entry name" value="M48C_Oma1-like"/>
    <property type="match status" value="1"/>
</dbReference>
<reference evidence="9 10" key="1">
    <citation type="submission" date="2020-08" db="EMBL/GenBank/DDBJ databases">
        <title>Genomic Encyclopedia of Type Strains, Phase IV (KMG-V): Genome sequencing to study the core and pangenomes of soil and plant-associated prokaryotes.</title>
        <authorList>
            <person name="Whitman W."/>
        </authorList>
    </citation>
    <scope>NUCLEOTIDE SEQUENCE [LARGE SCALE GENOMIC DNA]</scope>
    <source>
        <strain evidence="9 10">SEMIA 4064</strain>
    </source>
</reference>
<gene>
    <name evidence="9" type="ORF">GGD50_002393</name>
</gene>
<organism evidence="9 10">
    <name type="scientific">Rhizobium paranaense</name>
    <dbReference type="NCBI Taxonomy" id="1650438"/>
    <lineage>
        <taxon>Bacteria</taxon>
        <taxon>Pseudomonadati</taxon>
        <taxon>Pseudomonadota</taxon>
        <taxon>Alphaproteobacteria</taxon>
        <taxon>Hyphomicrobiales</taxon>
        <taxon>Rhizobiaceae</taxon>
        <taxon>Rhizobium/Agrobacterium group</taxon>
        <taxon>Rhizobium</taxon>
    </lineage>
</organism>
<comment type="cofactor">
    <cofactor evidence="1">
        <name>Zn(2+)</name>
        <dbReference type="ChEBI" id="CHEBI:29105"/>
    </cofactor>
</comment>
<dbReference type="Pfam" id="PF01435">
    <property type="entry name" value="Peptidase_M48"/>
    <property type="match status" value="1"/>
</dbReference>
<dbReference type="InterPro" id="IPR001915">
    <property type="entry name" value="Peptidase_M48"/>
</dbReference>
<keyword evidence="10" id="KW-1185">Reference proteome</keyword>
<evidence type="ECO:0000256" key="5">
    <source>
        <dbReference type="ARBA" id="ARBA00022833"/>
    </source>
</evidence>
<feature type="domain" description="LysM" evidence="8">
    <location>
        <begin position="484"/>
        <end position="531"/>
    </location>
</feature>
<dbReference type="AlphaFoldDB" id="A0A7W9D1E5"/>
<name>A0A7W9D1E5_9HYPH</name>
<evidence type="ECO:0000256" key="6">
    <source>
        <dbReference type="ARBA" id="ARBA00023049"/>
    </source>
</evidence>
<evidence type="ECO:0000256" key="1">
    <source>
        <dbReference type="ARBA" id="ARBA00001947"/>
    </source>
</evidence>
<keyword evidence="5" id="KW-0862">Zinc</keyword>
<evidence type="ECO:0000313" key="9">
    <source>
        <dbReference type="EMBL" id="MBB5573771.1"/>
    </source>
</evidence>
<feature type="region of interest" description="Disordered" evidence="7">
    <location>
        <begin position="1"/>
        <end position="24"/>
    </location>
</feature>
<accession>A0A7W9D1E5</accession>
<dbReference type="InterPro" id="IPR018392">
    <property type="entry name" value="LysM"/>
</dbReference>
<keyword evidence="4" id="KW-0378">Hydrolase</keyword>
<dbReference type="GO" id="GO:0004222">
    <property type="term" value="F:metalloendopeptidase activity"/>
    <property type="evidence" value="ECO:0007669"/>
    <property type="project" value="InterPro"/>
</dbReference>
<evidence type="ECO:0000313" key="10">
    <source>
        <dbReference type="Proteomes" id="UP000549882"/>
    </source>
</evidence>
<evidence type="ECO:0000256" key="3">
    <source>
        <dbReference type="ARBA" id="ARBA00022723"/>
    </source>
</evidence>
<sequence>MTKPGDDRPSHDQPSSVFGRHGSEMSGIQALKQSEYAGRRISVTVAALMRRFAPVLIAATVLNGCQSVLDQSYQPNVSPSSSPQIVSEVQKNDPRAQMGAREHPRILASYGGEYKDARTERLVARIAGALTSVSENPQQSYRITILNSPSINAFALPGGYLYVTRGLLALANDASEVAAVLSHEMAHVTANHGIERQKREEAEVIASRVVSEVLSSDLAGKQALARGKLRLAAFSRQQELQADEIGIRTLGQAGYDPYAAARFLNAMEDYSHFMTANSDADQSLDFLSSHPSTPQRIDLAKTHAREFGEEGKVGDTGRDYYLNGIDGLLYGDSPEEGYVRGQTFLHGGLGIRFEVPPDFHIDNKVEAVMATGPGDIAVRFDGVADSQNQNLTNYISSGWVTGLDPSTIRPITVNGMEAATARASADRWDFDVTVIRDRSQIFRFLTAVPKGNTAALQQTADVLRSSFRHMTPEEASSLKPLRVRVVTVKAGDNITTLAARMMGTDRKLDLFKLINALPSGANVAPGDRVKIISE</sequence>
<comment type="caution">
    <text evidence="9">The sequence shown here is derived from an EMBL/GenBank/DDBJ whole genome shotgun (WGS) entry which is preliminary data.</text>
</comment>
<feature type="compositionally biased region" description="Basic and acidic residues" evidence="7">
    <location>
        <begin position="1"/>
        <end position="11"/>
    </location>
</feature>
<dbReference type="GO" id="GO:0051603">
    <property type="term" value="P:proteolysis involved in protein catabolic process"/>
    <property type="evidence" value="ECO:0007669"/>
    <property type="project" value="TreeGrafter"/>
</dbReference>
<dbReference type="Gene3D" id="3.30.2010.10">
    <property type="entry name" value="Metalloproteases ('zincins'), catalytic domain"/>
    <property type="match status" value="1"/>
</dbReference>
<keyword evidence="2 9" id="KW-0645">Protease</keyword>
<dbReference type="EMBL" id="JACHBI010000004">
    <property type="protein sequence ID" value="MBB5573771.1"/>
    <property type="molecule type" value="Genomic_DNA"/>
</dbReference>
<dbReference type="PROSITE" id="PS51782">
    <property type="entry name" value="LYSM"/>
    <property type="match status" value="1"/>
</dbReference>
<evidence type="ECO:0000256" key="4">
    <source>
        <dbReference type="ARBA" id="ARBA00022801"/>
    </source>
</evidence>
<dbReference type="GO" id="GO:0016020">
    <property type="term" value="C:membrane"/>
    <property type="evidence" value="ECO:0007669"/>
    <property type="project" value="TreeGrafter"/>
</dbReference>
<dbReference type="GO" id="GO:0046872">
    <property type="term" value="F:metal ion binding"/>
    <property type="evidence" value="ECO:0007669"/>
    <property type="project" value="UniProtKB-KW"/>
</dbReference>
<evidence type="ECO:0000256" key="2">
    <source>
        <dbReference type="ARBA" id="ARBA00022670"/>
    </source>
</evidence>
<keyword evidence="6" id="KW-0482">Metalloprotease</keyword>
<dbReference type="InterPro" id="IPR051156">
    <property type="entry name" value="Mito/Outer_Membr_Metalloprot"/>
</dbReference>
<evidence type="ECO:0000256" key="7">
    <source>
        <dbReference type="SAM" id="MobiDB-lite"/>
    </source>
</evidence>
<evidence type="ECO:0000259" key="8">
    <source>
        <dbReference type="PROSITE" id="PS51782"/>
    </source>
</evidence>
<dbReference type="PANTHER" id="PTHR22726">
    <property type="entry name" value="METALLOENDOPEPTIDASE OMA1"/>
    <property type="match status" value="1"/>
</dbReference>
<keyword evidence="3" id="KW-0479">Metal-binding</keyword>
<dbReference type="PANTHER" id="PTHR22726:SF1">
    <property type="entry name" value="METALLOENDOPEPTIDASE OMA1, MITOCHONDRIAL"/>
    <property type="match status" value="1"/>
</dbReference>